<dbReference type="Pfam" id="PF05569">
    <property type="entry name" value="Peptidase_M56"/>
    <property type="match status" value="1"/>
</dbReference>
<proteinExistence type="predicted"/>
<evidence type="ECO:0000313" key="4">
    <source>
        <dbReference type="Proteomes" id="UP000282184"/>
    </source>
</evidence>
<feature type="domain" description="Peptidase M56" evidence="2">
    <location>
        <begin position="153"/>
        <end position="261"/>
    </location>
</feature>
<evidence type="ECO:0000313" key="3">
    <source>
        <dbReference type="EMBL" id="RTQ48553.1"/>
    </source>
</evidence>
<dbReference type="AlphaFoldDB" id="A0A431U0T6"/>
<dbReference type="PANTHER" id="PTHR34978:SF3">
    <property type="entry name" value="SLR0241 PROTEIN"/>
    <property type="match status" value="1"/>
</dbReference>
<gene>
    <name evidence="3" type="ORF">EJV47_16405</name>
</gene>
<organism evidence="3 4">
    <name type="scientific">Hymenobacter gummosus</name>
    <dbReference type="NCBI Taxonomy" id="1776032"/>
    <lineage>
        <taxon>Bacteria</taxon>
        <taxon>Pseudomonadati</taxon>
        <taxon>Bacteroidota</taxon>
        <taxon>Cytophagia</taxon>
        <taxon>Cytophagales</taxon>
        <taxon>Hymenobacteraceae</taxon>
        <taxon>Hymenobacter</taxon>
    </lineage>
</organism>
<feature type="transmembrane region" description="Helical" evidence="1">
    <location>
        <begin position="234"/>
        <end position="252"/>
    </location>
</feature>
<comment type="caution">
    <text evidence="3">The sequence shown here is derived from an EMBL/GenBank/DDBJ whole genome shotgun (WGS) entry which is preliminary data.</text>
</comment>
<keyword evidence="1" id="KW-0472">Membrane</keyword>
<keyword evidence="4" id="KW-1185">Reference proteome</keyword>
<dbReference type="Proteomes" id="UP000282184">
    <property type="component" value="Unassembled WGS sequence"/>
</dbReference>
<feature type="transmembrane region" description="Helical" evidence="1">
    <location>
        <begin position="6"/>
        <end position="26"/>
    </location>
</feature>
<feature type="transmembrane region" description="Helical" evidence="1">
    <location>
        <begin position="97"/>
        <end position="121"/>
    </location>
</feature>
<reference evidence="3 4" key="1">
    <citation type="submission" date="2018-12" db="EMBL/GenBank/DDBJ databases">
        <title>Hymenobacter gummosus sp. nov., isolated from a spring.</title>
        <authorList>
            <person name="Nie L."/>
        </authorList>
    </citation>
    <scope>NUCLEOTIDE SEQUENCE [LARGE SCALE GENOMIC DNA]</scope>
    <source>
        <strain evidence="3 4">KCTC 52166</strain>
    </source>
</reference>
<protein>
    <submittedName>
        <fullName evidence="3">M56 family metallopeptidase</fullName>
    </submittedName>
</protein>
<sequence>MIPAPLLYLAQMQLALLLLLGVYYLALRRLTFHRLNRFYLLGSLALAALYPALDLSALSLRAAPAAAARRLNLLPLLQEGAAGAAPAPSAALSAETWWLLAYGAGAALMLGLLLVQAAALWRLHRASRPVRQPGAAFRAVQAPVSPFSFGRHIYLNPARHAADELPAILLHERVHVRQLHSLDTLLAHLHRALAWASPAAWLWLRAVQENLEFIADAAVLRESELPAKTYQYSLLRLSTLGAAPAFTTPFSFITLKNRIQMMNTPESSPRQLTRYAAGLGLLLLLAAACATPKATETPQPRPNATAAARGLDKLTYLLDGRPATEAEVFAQESNLLTMHIYKGNKPGQRADLEALRRDYGSRLDDGLMFAFTKAGVNTPAVQELKTKYGIQIGDPATLEKHKTSTEAMYRKLLDGKGLSDEEIGGRLVLIDQQPATAEQLRALPPSVITGFAVGDGPVKKFGEAGRKGTVIVMTNRPGARDQASSPAGGMDQAQYYLDGQPISKAAAEQLNPGDISSMRVFKGEQARSFASASEPNPRPVILIVTKANEKSDAVKAFNQKHHVE</sequence>
<name>A0A431U0T6_9BACT</name>
<evidence type="ECO:0000256" key="1">
    <source>
        <dbReference type="SAM" id="Phobius"/>
    </source>
</evidence>
<accession>A0A431U0T6</accession>
<feature type="transmembrane region" description="Helical" evidence="1">
    <location>
        <begin position="38"/>
        <end position="60"/>
    </location>
</feature>
<keyword evidence="1" id="KW-0812">Transmembrane</keyword>
<dbReference type="CDD" id="cd07341">
    <property type="entry name" value="M56_BlaR1_MecR1_like"/>
    <property type="match status" value="1"/>
</dbReference>
<dbReference type="EMBL" id="RXOF01000009">
    <property type="protein sequence ID" value="RTQ48553.1"/>
    <property type="molecule type" value="Genomic_DNA"/>
</dbReference>
<dbReference type="InterPro" id="IPR008756">
    <property type="entry name" value="Peptidase_M56"/>
</dbReference>
<dbReference type="RefSeq" id="WP_126694258.1">
    <property type="nucleotide sequence ID" value="NZ_RXOF01000009.1"/>
</dbReference>
<dbReference type="OrthoDB" id="1522859at2"/>
<dbReference type="PANTHER" id="PTHR34978">
    <property type="entry name" value="POSSIBLE SENSOR-TRANSDUCER PROTEIN BLAR"/>
    <property type="match status" value="1"/>
</dbReference>
<dbReference type="InterPro" id="IPR052173">
    <property type="entry name" value="Beta-lactam_resp_regulator"/>
</dbReference>
<keyword evidence="1" id="KW-1133">Transmembrane helix</keyword>
<evidence type="ECO:0000259" key="2">
    <source>
        <dbReference type="Pfam" id="PF05569"/>
    </source>
</evidence>